<feature type="region of interest" description="Disordered" evidence="1">
    <location>
        <begin position="1"/>
        <end position="175"/>
    </location>
</feature>
<dbReference type="OrthoDB" id="2693461at2759"/>
<comment type="caution">
    <text evidence="2">The sequence shown here is derived from an EMBL/GenBank/DDBJ whole genome shotgun (WGS) entry which is preliminary data.</text>
</comment>
<feature type="region of interest" description="Disordered" evidence="1">
    <location>
        <begin position="310"/>
        <end position="350"/>
    </location>
</feature>
<dbReference type="EMBL" id="JABBWD010000015">
    <property type="protein sequence ID" value="KAG1778496.1"/>
    <property type="molecule type" value="Genomic_DNA"/>
</dbReference>
<feature type="compositionally biased region" description="Low complexity" evidence="1">
    <location>
        <begin position="77"/>
        <end position="93"/>
    </location>
</feature>
<evidence type="ECO:0000256" key="1">
    <source>
        <dbReference type="SAM" id="MobiDB-lite"/>
    </source>
</evidence>
<feature type="region of interest" description="Disordered" evidence="1">
    <location>
        <begin position="187"/>
        <end position="210"/>
    </location>
</feature>
<feature type="compositionally biased region" description="Basic and acidic residues" evidence="1">
    <location>
        <begin position="60"/>
        <end position="76"/>
    </location>
</feature>
<protein>
    <submittedName>
        <fullName evidence="2">Uncharacterized protein</fullName>
    </submittedName>
</protein>
<dbReference type="Proteomes" id="UP000714275">
    <property type="component" value="Unassembled WGS sequence"/>
</dbReference>
<name>A0A9P6ZZ27_9AGAM</name>
<gene>
    <name evidence="2" type="ORF">EV702DRAFT_156205</name>
</gene>
<feature type="compositionally biased region" description="Low complexity" evidence="1">
    <location>
        <begin position="11"/>
        <end position="24"/>
    </location>
</feature>
<feature type="compositionally biased region" description="Polar residues" evidence="1">
    <location>
        <begin position="31"/>
        <end position="59"/>
    </location>
</feature>
<reference evidence="2" key="1">
    <citation type="journal article" date="2020" name="New Phytol.">
        <title>Comparative genomics reveals dynamic genome evolution in host specialist ectomycorrhizal fungi.</title>
        <authorList>
            <person name="Lofgren L.A."/>
            <person name="Nguyen N.H."/>
            <person name="Vilgalys R."/>
            <person name="Ruytinx J."/>
            <person name="Liao H.L."/>
            <person name="Branco S."/>
            <person name="Kuo A."/>
            <person name="LaButti K."/>
            <person name="Lipzen A."/>
            <person name="Andreopoulos W."/>
            <person name="Pangilinan J."/>
            <person name="Riley R."/>
            <person name="Hundley H."/>
            <person name="Na H."/>
            <person name="Barry K."/>
            <person name="Grigoriev I.V."/>
            <person name="Stajich J.E."/>
            <person name="Kennedy P.G."/>
        </authorList>
    </citation>
    <scope>NUCLEOTIDE SEQUENCE</scope>
    <source>
        <strain evidence="2">DOB743</strain>
    </source>
</reference>
<accession>A0A9P6ZZ27</accession>
<evidence type="ECO:0000313" key="2">
    <source>
        <dbReference type="EMBL" id="KAG1778496.1"/>
    </source>
</evidence>
<feature type="compositionally biased region" description="Pro residues" evidence="1">
    <location>
        <begin position="109"/>
        <end position="122"/>
    </location>
</feature>
<evidence type="ECO:0000313" key="3">
    <source>
        <dbReference type="Proteomes" id="UP000714275"/>
    </source>
</evidence>
<proteinExistence type="predicted"/>
<dbReference type="AlphaFoldDB" id="A0A9P6ZZ27"/>
<keyword evidence="3" id="KW-1185">Reference proteome</keyword>
<sequence length="474" mass="50761">MNNKAHSGLRTPNSSASSSTNNTPVAPNGTFAASGSTNTLRGPAPQYQTFTFGTPAEQEQASRPRRDLREQRERLNASRALQQEAARRAQSQLGGQPPLPMQHGLQPVFNPPQYPPPQPQPLHHPQAYPAGPNPNVPGPSRNALNGTANENAGFGVGHRPLGLHAQTRNAGFPPPPPIPDVSQGPMYGQQLPAPHHYGGHPGPHGHGVASNVAPFGGPYRSLPMRTPPAPAVQPALLQQGQVVPNAAPPPSARQEHMPQLPEGMNPLHQGVRQAPPAHWPPPAPFGQPYHPQQFQQAPMLPVPSVGPVEGGSMRGLKRKAVDDHHKTQTKAKRHRPQGDPNFEPAQSGPDGKLRWKCLKAACANVNPMLEDSVHKHVTQTNSHQTNSPESLTEHICPACGATFKRLDALKRHEPSGLVCQKQEVSGKCSGTPSSACEQHARTCTIFFRPCAELGGPTIPALACGYTAYCSARWE</sequence>
<organism evidence="2 3">
    <name type="scientific">Suillus placidus</name>
    <dbReference type="NCBI Taxonomy" id="48579"/>
    <lineage>
        <taxon>Eukaryota</taxon>
        <taxon>Fungi</taxon>
        <taxon>Dikarya</taxon>
        <taxon>Basidiomycota</taxon>
        <taxon>Agaricomycotina</taxon>
        <taxon>Agaricomycetes</taxon>
        <taxon>Agaricomycetidae</taxon>
        <taxon>Boletales</taxon>
        <taxon>Suillineae</taxon>
        <taxon>Suillaceae</taxon>
        <taxon>Suillus</taxon>
    </lineage>
</organism>